<dbReference type="AlphaFoldDB" id="A0A133KG42"/>
<dbReference type="Proteomes" id="UP000070383">
    <property type="component" value="Unassembled WGS sequence"/>
</dbReference>
<comment type="similarity">
    <text evidence="3">Belongs to the acetyltransferase family. RimJ subfamily.</text>
</comment>
<evidence type="ECO:0000313" key="6">
    <source>
        <dbReference type="Proteomes" id="UP000070383"/>
    </source>
</evidence>
<organism evidence="5 6">
    <name type="scientific">Anaerococcus tetradius</name>
    <dbReference type="NCBI Taxonomy" id="33036"/>
    <lineage>
        <taxon>Bacteria</taxon>
        <taxon>Bacillati</taxon>
        <taxon>Bacillota</taxon>
        <taxon>Tissierellia</taxon>
        <taxon>Tissierellales</taxon>
        <taxon>Peptoniphilaceae</taxon>
        <taxon>Anaerococcus</taxon>
    </lineage>
</organism>
<sequence>MNIDINTDKIILSGKRISLRAFCQDDLEDFYEYAKTPGLGEAAGWFHHKSLEDSKKVLDSFIKNKNILAIVKDKKVIGSIGIHKYDEEFLANLSDKKTAQLGFVLSSDYQGQGLMTEALELIISYLFDDYGLDVLVGGFYRGNFKSKSLHEKLNYKYYSSHLTKTNMGTMEVTHEYILEKKDFMAYLDRKNEDLEKRDAQAINSNPKQKISYESIEESGEFEKSMVFANSLIFVKAGLVKYEDALYIAGDLIKIDKTKTINLEGLRDSQLIIVENDI</sequence>
<dbReference type="STRING" id="33036.HMPREF3200_00698"/>
<dbReference type="PANTHER" id="PTHR43792">
    <property type="entry name" value="GNAT FAMILY, PUTATIVE (AFU_ORTHOLOGUE AFUA_3G00765)-RELATED-RELATED"/>
    <property type="match status" value="1"/>
</dbReference>
<dbReference type="RefSeq" id="WP_060929206.1">
    <property type="nucleotide sequence ID" value="NZ_KQ955267.1"/>
</dbReference>
<dbReference type="PANTHER" id="PTHR43792:SF8">
    <property type="entry name" value="[RIBOSOMAL PROTEIN US5]-ALANINE N-ACETYLTRANSFERASE"/>
    <property type="match status" value="1"/>
</dbReference>
<keyword evidence="6" id="KW-1185">Reference proteome</keyword>
<reference evidence="6" key="1">
    <citation type="submission" date="2016-01" db="EMBL/GenBank/DDBJ databases">
        <authorList>
            <person name="Mitreva M."/>
            <person name="Pepin K.H."/>
            <person name="Mihindukulasuriya K.A."/>
            <person name="Fulton R."/>
            <person name="Fronick C."/>
            <person name="O'Laughlin M."/>
            <person name="Miner T."/>
            <person name="Herter B."/>
            <person name="Rosa B.A."/>
            <person name="Cordes M."/>
            <person name="Tomlinson C."/>
            <person name="Wollam A."/>
            <person name="Palsikar V.B."/>
            <person name="Mardis E.R."/>
            <person name="Wilson R.K."/>
        </authorList>
    </citation>
    <scope>NUCLEOTIDE SEQUENCE [LARGE SCALE GENOMIC DNA]</scope>
    <source>
        <strain evidence="6">MJR8151</strain>
    </source>
</reference>
<dbReference type="InterPro" id="IPR000182">
    <property type="entry name" value="GNAT_dom"/>
</dbReference>
<dbReference type="Pfam" id="PF13302">
    <property type="entry name" value="Acetyltransf_3"/>
    <property type="match status" value="1"/>
</dbReference>
<evidence type="ECO:0000256" key="1">
    <source>
        <dbReference type="ARBA" id="ARBA00022679"/>
    </source>
</evidence>
<keyword evidence="1 5" id="KW-0808">Transferase</keyword>
<evidence type="ECO:0000256" key="3">
    <source>
        <dbReference type="ARBA" id="ARBA00038502"/>
    </source>
</evidence>
<evidence type="ECO:0000259" key="4">
    <source>
        <dbReference type="PROSITE" id="PS51186"/>
    </source>
</evidence>
<dbReference type="SUPFAM" id="SSF55729">
    <property type="entry name" value="Acyl-CoA N-acyltransferases (Nat)"/>
    <property type="match status" value="1"/>
</dbReference>
<dbReference type="PROSITE" id="PS51186">
    <property type="entry name" value="GNAT"/>
    <property type="match status" value="1"/>
</dbReference>
<dbReference type="OrthoDB" id="9785602at2"/>
<dbReference type="Gene3D" id="3.40.630.30">
    <property type="match status" value="1"/>
</dbReference>
<evidence type="ECO:0000256" key="2">
    <source>
        <dbReference type="ARBA" id="ARBA00023315"/>
    </source>
</evidence>
<name>A0A133KG42_9FIRM</name>
<keyword evidence="2" id="KW-0012">Acyltransferase</keyword>
<proteinExistence type="inferred from homology"/>
<evidence type="ECO:0000313" key="5">
    <source>
        <dbReference type="EMBL" id="KWZ78495.1"/>
    </source>
</evidence>
<accession>A0A133KG42</accession>
<dbReference type="InterPro" id="IPR016181">
    <property type="entry name" value="Acyl_CoA_acyltransferase"/>
</dbReference>
<dbReference type="EMBL" id="LRPM01000024">
    <property type="protein sequence ID" value="KWZ78495.1"/>
    <property type="molecule type" value="Genomic_DNA"/>
</dbReference>
<comment type="caution">
    <text evidence="5">The sequence shown here is derived from an EMBL/GenBank/DDBJ whole genome shotgun (WGS) entry which is preliminary data.</text>
</comment>
<dbReference type="InterPro" id="IPR051531">
    <property type="entry name" value="N-acetyltransferase"/>
</dbReference>
<feature type="domain" description="N-acetyltransferase" evidence="4">
    <location>
        <begin position="17"/>
        <end position="193"/>
    </location>
</feature>
<dbReference type="PATRIC" id="fig|33036.3.peg.694"/>
<dbReference type="GO" id="GO:0016747">
    <property type="term" value="F:acyltransferase activity, transferring groups other than amino-acyl groups"/>
    <property type="evidence" value="ECO:0007669"/>
    <property type="project" value="InterPro"/>
</dbReference>
<dbReference type="CDD" id="cd04301">
    <property type="entry name" value="NAT_SF"/>
    <property type="match status" value="1"/>
</dbReference>
<protein>
    <submittedName>
        <fullName evidence="5">Acetyltransferase, GNAT family</fullName>
    </submittedName>
</protein>
<gene>
    <name evidence="5" type="ORF">HMPREF3200_00698</name>
</gene>